<dbReference type="SUPFAM" id="SSF63825">
    <property type="entry name" value="YWTD domain"/>
    <property type="match status" value="1"/>
</dbReference>
<feature type="domain" description="SD-repeat containing protein B" evidence="6">
    <location>
        <begin position="627"/>
        <end position="730"/>
    </location>
</feature>
<dbReference type="Pfam" id="PF01345">
    <property type="entry name" value="DUF11"/>
    <property type="match status" value="3"/>
</dbReference>
<feature type="domain" description="DUF11" evidence="5">
    <location>
        <begin position="1164"/>
        <end position="1244"/>
    </location>
</feature>
<evidence type="ECO:0000313" key="7">
    <source>
        <dbReference type="EMBL" id="EFO81411.1"/>
    </source>
</evidence>
<proteinExistence type="predicted"/>
<dbReference type="NCBIfam" id="TIGR01451">
    <property type="entry name" value="B_ant_repeat"/>
    <property type="match status" value="2"/>
</dbReference>
<feature type="domain" description="SD-repeat containing protein B" evidence="6">
    <location>
        <begin position="483"/>
        <end position="584"/>
    </location>
</feature>
<dbReference type="InterPro" id="IPR001434">
    <property type="entry name" value="OmcB-like_DUF11"/>
</dbReference>
<feature type="domain" description="DUF11" evidence="5">
    <location>
        <begin position="879"/>
        <end position="996"/>
    </location>
</feature>
<feature type="region of interest" description="Disordered" evidence="4">
    <location>
        <begin position="979"/>
        <end position="998"/>
    </location>
</feature>
<comment type="caution">
    <text evidence="7">The sequence shown here is derived from an EMBL/GenBank/DDBJ whole genome shotgun (WGS) entry which is preliminary data.</text>
</comment>
<organism evidence="7 8">
    <name type="scientific">Oscillochloris trichoides DG-6</name>
    <dbReference type="NCBI Taxonomy" id="765420"/>
    <lineage>
        <taxon>Bacteria</taxon>
        <taxon>Bacillati</taxon>
        <taxon>Chloroflexota</taxon>
        <taxon>Chloroflexia</taxon>
        <taxon>Chloroflexales</taxon>
        <taxon>Chloroflexineae</taxon>
        <taxon>Oscillochloridaceae</taxon>
        <taxon>Oscillochloris</taxon>
    </lineage>
</organism>
<evidence type="ECO:0000256" key="3">
    <source>
        <dbReference type="ARBA" id="ARBA00022729"/>
    </source>
</evidence>
<dbReference type="STRING" id="765420.OSCT_0693"/>
<dbReference type="InterPro" id="IPR013783">
    <property type="entry name" value="Ig-like_fold"/>
</dbReference>
<dbReference type="PANTHER" id="PTHR34819">
    <property type="entry name" value="LARGE CYSTEINE-RICH PERIPLASMIC PROTEIN OMCB"/>
    <property type="match status" value="1"/>
</dbReference>
<evidence type="ECO:0000256" key="4">
    <source>
        <dbReference type="SAM" id="MobiDB-lite"/>
    </source>
</evidence>
<accession>E1IBJ2</accession>
<dbReference type="InterPro" id="IPR051172">
    <property type="entry name" value="Chlamydia_OmcB"/>
</dbReference>
<sequence length="1486" mass="156008">MAPDAFAVASMRNTLNTNDYYAQPHEPALLQVTMGSQNTLAPIGSHQIDLNTSVSNGMGAVYGIAYDDGSVSGVRRIFAAAYLKRSVSLGGSGLGAIYEYRFDTGSWRHAISVSGVGIETRNPFDQHVDGVMDDAEVADQVGWIGIGDIDISPDGRTLYALNLNTRAIQRYTLHPGGAITPSGAIAIPLATITTDPTIQRDLRPFGLGFMPPDPNQPMASPTILVGVVDSAASRSQALTEGHSPPTWPAVSGYVLFGTHAGTGVWGVAVHQSLRTAPVQGRHLGTLFQATTPAQTSGWNPWVPRSFAQLSHTGPGGIVRFAEPMISDIQVSRDGLLMLISFRDRSGDRFFAANPPAGHDSVTAQGDVLVYRRVNVASPWVLQGNTVGDYFDDNTIHGLNPNTAHVENFQGAGTLTLDGTGPHALQELFIATSLIRPSAAGIRSFTLGGGAMLQEHIIHHPNTSAGGKAAGLGDVETLCTYALLGGRLWQDANGDGVQNVGEPALAGITLELTRLPNATDTPLATLTTDAQGRYLFAVPPNTPLSMRIAASSRTSLAAAGWYLTKPNQGGNDATDSDASDVFGVIEIAAPAYSAVGGGVTGIALPMPVHRSDLRTLDLGLTRVEPAGRIGDWVWTDSNINGIQDSGELGRAAIPVTLLPDPTNAALLPGSYPQQTLTDAHGLYHFSQLPPGRYRVRFGPLPPNVQATLRDRGADDARDSDVDASTNLTSALISVGSLPPTNDQRSIDLGLAGFADVWVQKNGPAEALVGGRLRYTLAYGNAGAMAAPNVRLIDDLPPGVTLVSADPVPTLVDGQRLEWHLGTLAPGFTGQIVLDVDAPASMGAATSQPVINRASISTSEMSDPPENNRSSSSALLVRSELQISKSAPPTALVGETFTYQIDYANQGSVDATDVIVQDTLPDGVSFVAWLQNPGAACSYAETSRTITCTWLILPKGSSGTIQFSVLADRDAAGSLVNTATIQTSTSGDDPADNTASSTTSIQAPNLAVELEITPAPFAVGTSGQVRVRYSNRGDGVAHNAQISLPVPNGVALGVLPAGWSFDAASRTLTALLGDLAPGASGSVSLPLALPPTFAADTLALTATISSDTPERPEDLADNVAQAQVEVIRPNVFVTAIAPGSIVGQGSVFWYTLEYGNQHRANPSRTRAAQGVVLEAILPPDVRFVQADLPPSSVSGQTLRWDLGTLAANTHGQIQIVVQTAVPAGATLAFSANISTTTPGDDPSDNRVDLVTDVVLPPTTIGQSAGEMRLAMHSDLDPKSEDGDAQNGVYVSDGATIAWPAGEVLDLTPRLLNLNFPTEPVPFPYEYRARVVGWSIEGLRVNGATRSPAVADSRGVAGCRTGAMPSSVLQLLGGCRYAYLGGQDLSNLARAVRESEMATQAHFYWTQPPAPPMRPDVYLYALDPLAPVQVEIAVEVEVWIVNAYPGSIGGIPLPEIPVYPLPDPQRQRLDRTFTINLLVPRSVVGPGTP</sequence>
<gene>
    <name evidence="7" type="ORF">OSCT_0693</name>
</gene>
<evidence type="ECO:0008006" key="9">
    <source>
        <dbReference type="Google" id="ProtNLM"/>
    </source>
</evidence>
<dbReference type="Proteomes" id="UP000054010">
    <property type="component" value="Unassembled WGS sequence"/>
</dbReference>
<evidence type="ECO:0000259" key="5">
    <source>
        <dbReference type="Pfam" id="PF01345"/>
    </source>
</evidence>
<dbReference type="InterPro" id="IPR047589">
    <property type="entry name" value="DUF11_rpt"/>
</dbReference>
<evidence type="ECO:0000259" key="6">
    <source>
        <dbReference type="Pfam" id="PF17210"/>
    </source>
</evidence>
<dbReference type="EMBL" id="ADVR01000012">
    <property type="protein sequence ID" value="EFO81411.1"/>
    <property type="molecule type" value="Genomic_DNA"/>
</dbReference>
<keyword evidence="2" id="KW-0964">Secreted</keyword>
<name>E1IBJ2_9CHLR</name>
<keyword evidence="3" id="KW-0732">Signal</keyword>
<dbReference type="HOGENOM" id="CLU_247810_0_0_0"/>
<dbReference type="Gene3D" id="2.60.40.10">
    <property type="entry name" value="Immunoglobulins"/>
    <property type="match status" value="4"/>
</dbReference>
<dbReference type="PANTHER" id="PTHR34819:SF5">
    <property type="entry name" value="CONSERVED REPEAT DOMAIN PROTEIN"/>
    <property type="match status" value="1"/>
</dbReference>
<dbReference type="InterPro" id="IPR033764">
    <property type="entry name" value="Sdr_B"/>
</dbReference>
<dbReference type="SUPFAM" id="SSF117074">
    <property type="entry name" value="Hypothetical protein PA1324"/>
    <property type="match status" value="2"/>
</dbReference>
<dbReference type="Pfam" id="PF17210">
    <property type="entry name" value="SdrD_B"/>
    <property type="match status" value="2"/>
</dbReference>
<dbReference type="eggNOG" id="COG1572">
    <property type="taxonomic scope" value="Bacteria"/>
</dbReference>
<feature type="domain" description="DUF11" evidence="5">
    <location>
        <begin position="755"/>
        <end position="871"/>
    </location>
</feature>
<comment type="subcellular location">
    <subcellularLocation>
        <location evidence="1">Secreted</location>
    </subcellularLocation>
</comment>
<evidence type="ECO:0000256" key="1">
    <source>
        <dbReference type="ARBA" id="ARBA00004613"/>
    </source>
</evidence>
<evidence type="ECO:0000313" key="8">
    <source>
        <dbReference type="Proteomes" id="UP000054010"/>
    </source>
</evidence>
<keyword evidence="8" id="KW-1185">Reference proteome</keyword>
<protein>
    <recommendedName>
        <fullName evidence="9">DUF11 domain-containing protein</fullName>
    </recommendedName>
</protein>
<evidence type="ECO:0000256" key="2">
    <source>
        <dbReference type="ARBA" id="ARBA00022525"/>
    </source>
</evidence>
<dbReference type="GO" id="GO:0005576">
    <property type="term" value="C:extracellular region"/>
    <property type="evidence" value="ECO:0007669"/>
    <property type="project" value="UniProtKB-SubCell"/>
</dbReference>
<reference evidence="7 8" key="1">
    <citation type="journal article" date="2011" name="J. Bacteriol.">
        <title>Draft genome sequence of the anoxygenic filamentous phototrophic bacterium Oscillochloris trichoides subsp. DG-6.</title>
        <authorList>
            <person name="Kuznetsov B.B."/>
            <person name="Ivanovsky R.N."/>
            <person name="Keppen O.I."/>
            <person name="Sukhacheva M.V."/>
            <person name="Bumazhkin B.K."/>
            <person name="Patutina E.O."/>
            <person name="Beletsky A.V."/>
            <person name="Mardanov A.V."/>
            <person name="Baslerov R.V."/>
            <person name="Panteleeva A.N."/>
            <person name="Kolganova T.V."/>
            <person name="Ravin N.V."/>
            <person name="Skryabin K.G."/>
        </authorList>
    </citation>
    <scope>NUCLEOTIDE SEQUENCE [LARGE SCALE GENOMIC DNA]</scope>
    <source>
        <strain evidence="7 8">DG-6</strain>
    </source>
</reference>